<name>A0A941GEY2_NIACI</name>
<proteinExistence type="inferred from homology"/>
<evidence type="ECO:0000256" key="3">
    <source>
        <dbReference type="RuleBase" id="RU000363"/>
    </source>
</evidence>
<dbReference type="Gene3D" id="3.40.50.720">
    <property type="entry name" value="NAD(P)-binding Rossmann-like Domain"/>
    <property type="match status" value="1"/>
</dbReference>
<keyword evidence="2" id="KW-0560">Oxidoreductase</keyword>
<comment type="caution">
    <text evidence="4">The sequence shown here is derived from an EMBL/GenBank/DDBJ whole genome shotgun (WGS) entry which is preliminary data.</text>
</comment>
<dbReference type="PANTHER" id="PTHR43976">
    <property type="entry name" value="SHORT CHAIN DEHYDROGENASE"/>
    <property type="match status" value="1"/>
</dbReference>
<dbReference type="CDD" id="cd05374">
    <property type="entry name" value="17beta-HSD-like_SDR_c"/>
    <property type="match status" value="1"/>
</dbReference>
<comment type="similarity">
    <text evidence="1 3">Belongs to the short-chain dehydrogenases/reductases (SDR) family.</text>
</comment>
<evidence type="ECO:0000256" key="2">
    <source>
        <dbReference type="ARBA" id="ARBA00023002"/>
    </source>
</evidence>
<dbReference type="AlphaFoldDB" id="A0A941GEY2"/>
<gene>
    <name evidence="4" type="ORF">KD144_17720</name>
</gene>
<dbReference type="GO" id="GO:0016491">
    <property type="term" value="F:oxidoreductase activity"/>
    <property type="evidence" value="ECO:0007669"/>
    <property type="project" value="UniProtKB-KW"/>
</dbReference>
<dbReference type="PRINTS" id="PR00081">
    <property type="entry name" value="GDHRDH"/>
</dbReference>
<sequence length="282" mass="31143">MKTWFITGANGGLAYPMIKILLERGDRVAATVRKPQALDELQKKYGSNLWIATLDLTEPNSIKQVVDQAIEVLGTIDILVNNAGYGMYGAVEEASDEQIEHLFQTNFFGSLRVARAFMPYFRAKGKGHIVQIASMVGQTSNPGLGLYSASKWAVEGAFEALAKEAAPFNIKLTMIEPGGIRTGFFSDNGVMEQELEAYRDQPAREFIRYYSSKEGMDTLLGDPEKMAKVIIQRVDEGNGPLRLALGSDAYEEIKAALTLRLADLEKQKELSFSTDVDKSLND</sequence>
<reference evidence="4" key="1">
    <citation type="submission" date="2021-04" db="EMBL/GenBank/DDBJ databases">
        <title>Genomic analysis of electroactive and textile dye degrading Bacillus circulans strain: DC10 isolated from constructed wetland-microbial fuel cells treating textile dye wastewaters.</title>
        <authorList>
            <person name="Patel D.U."/>
            <person name="Desai C.R."/>
        </authorList>
    </citation>
    <scope>NUCLEOTIDE SEQUENCE</scope>
    <source>
        <strain evidence="4">DC10</strain>
    </source>
</reference>
<protein>
    <submittedName>
        <fullName evidence="4">SDR family oxidoreductase</fullName>
    </submittedName>
</protein>
<evidence type="ECO:0000313" key="4">
    <source>
        <dbReference type="EMBL" id="MBR8671379.1"/>
    </source>
</evidence>
<dbReference type="Pfam" id="PF00106">
    <property type="entry name" value="adh_short"/>
    <property type="match status" value="1"/>
</dbReference>
<dbReference type="PANTHER" id="PTHR43976:SF16">
    <property type="entry name" value="SHORT-CHAIN DEHYDROGENASE_REDUCTASE FAMILY PROTEIN"/>
    <property type="match status" value="1"/>
</dbReference>
<dbReference type="NCBIfam" id="NF005065">
    <property type="entry name" value="PRK06482.1"/>
    <property type="match status" value="1"/>
</dbReference>
<dbReference type="SUPFAM" id="SSF51735">
    <property type="entry name" value="NAD(P)-binding Rossmann-fold domains"/>
    <property type="match status" value="1"/>
</dbReference>
<dbReference type="InterPro" id="IPR002347">
    <property type="entry name" value="SDR_fam"/>
</dbReference>
<accession>A0A941GEY2</accession>
<dbReference type="RefSeq" id="WP_212120471.1">
    <property type="nucleotide sequence ID" value="NZ_JAGTPX020000018.1"/>
</dbReference>
<organism evidence="4">
    <name type="scientific">Niallia circulans</name>
    <name type="common">Bacillus circulans</name>
    <dbReference type="NCBI Taxonomy" id="1397"/>
    <lineage>
        <taxon>Bacteria</taxon>
        <taxon>Bacillati</taxon>
        <taxon>Bacillota</taxon>
        <taxon>Bacilli</taxon>
        <taxon>Bacillales</taxon>
        <taxon>Bacillaceae</taxon>
        <taxon>Niallia</taxon>
    </lineage>
</organism>
<dbReference type="EMBL" id="JAGTPX010000021">
    <property type="protein sequence ID" value="MBR8671379.1"/>
    <property type="molecule type" value="Genomic_DNA"/>
</dbReference>
<evidence type="ECO:0000256" key="1">
    <source>
        <dbReference type="ARBA" id="ARBA00006484"/>
    </source>
</evidence>
<dbReference type="PRINTS" id="PR00080">
    <property type="entry name" value="SDRFAMILY"/>
</dbReference>
<dbReference type="InterPro" id="IPR036291">
    <property type="entry name" value="NAD(P)-bd_dom_sf"/>
</dbReference>
<dbReference type="InterPro" id="IPR051911">
    <property type="entry name" value="SDR_oxidoreductase"/>
</dbReference>